<evidence type="ECO:0000313" key="4">
    <source>
        <dbReference type="EMBL" id="CAA9226800.1"/>
    </source>
</evidence>
<feature type="repeat" description="ANK" evidence="3">
    <location>
        <begin position="197"/>
        <end position="229"/>
    </location>
</feature>
<dbReference type="Pfam" id="PF00023">
    <property type="entry name" value="Ank"/>
    <property type="match status" value="1"/>
</dbReference>
<dbReference type="Gene3D" id="2.130.10.80">
    <property type="entry name" value="Galactose oxidase/kelch, beta-propeller"/>
    <property type="match status" value="1"/>
</dbReference>
<dbReference type="Gene3D" id="1.25.40.20">
    <property type="entry name" value="Ankyrin repeat-containing domain"/>
    <property type="match status" value="1"/>
</dbReference>
<feature type="repeat" description="ANK" evidence="3">
    <location>
        <begin position="68"/>
        <end position="94"/>
    </location>
</feature>
<dbReference type="PROSITE" id="PS50088">
    <property type="entry name" value="ANK_REPEAT"/>
    <property type="match status" value="5"/>
</dbReference>
<dbReference type="PROSITE" id="PS50297">
    <property type="entry name" value="ANK_REP_REGION"/>
    <property type="match status" value="4"/>
</dbReference>
<evidence type="ECO:0000256" key="3">
    <source>
        <dbReference type="PROSITE-ProRule" id="PRU00023"/>
    </source>
</evidence>
<dbReference type="EMBL" id="CADCTK010000187">
    <property type="protein sequence ID" value="CAA9226800.1"/>
    <property type="molecule type" value="Genomic_DNA"/>
</dbReference>
<protein>
    <submittedName>
        <fullName evidence="4">FOG: Ankyrin repeat</fullName>
    </submittedName>
</protein>
<gene>
    <name evidence="4" type="ORF">AVDCRST_MAG26-785</name>
</gene>
<evidence type="ECO:0000256" key="2">
    <source>
        <dbReference type="ARBA" id="ARBA00023043"/>
    </source>
</evidence>
<dbReference type="SUPFAM" id="SSF48403">
    <property type="entry name" value="Ankyrin repeat"/>
    <property type="match status" value="1"/>
</dbReference>
<dbReference type="PANTHER" id="PTHR24126:SF14">
    <property type="entry name" value="ANK_REP_REGION DOMAIN-CONTAINING PROTEIN"/>
    <property type="match status" value="1"/>
</dbReference>
<dbReference type="InterPro" id="IPR036770">
    <property type="entry name" value="Ankyrin_rpt-contain_sf"/>
</dbReference>
<dbReference type="InterPro" id="IPR002110">
    <property type="entry name" value="Ankyrin_rpt"/>
</dbReference>
<dbReference type="PANTHER" id="PTHR24126">
    <property type="entry name" value="ANKYRIN REPEAT, PH AND SEC7 DOMAIN CONTAINING PROTEIN SECG-RELATED"/>
    <property type="match status" value="1"/>
</dbReference>
<accession>A0A6J4HNT5</accession>
<proteinExistence type="predicted"/>
<organism evidence="4">
    <name type="scientific">uncultured Chloroflexia bacterium</name>
    <dbReference type="NCBI Taxonomy" id="1672391"/>
    <lineage>
        <taxon>Bacteria</taxon>
        <taxon>Bacillati</taxon>
        <taxon>Chloroflexota</taxon>
        <taxon>Chloroflexia</taxon>
        <taxon>environmental samples</taxon>
    </lineage>
</organism>
<dbReference type="InterPro" id="IPR037293">
    <property type="entry name" value="Gal_Oxidase_central_sf"/>
</dbReference>
<sequence>MTLAASTGDLEVVRCMLDGGADVDAVNMAGYGAIHNAIYRTAGRAGGAAELVGLLLERGATPDRATGDRETPLRIAAGFADFEVVRLLLARGVDPAPLRWTPLMDAVVFGSLADVRARLAEGADVEATDAWGRTALHLSLQAGDLDKRDALLAAGAALDLAGMDGGSPLSYAIVPSHPAVLAWLLAQGCDPEAPNRYGQTPLMEAVLAGAVDAVRMLLEAGARADRTDEYGGQVITEANDLEIVRLLLAHGAGIDAVNDAMRLRLFGIADRDPLDLPRKVYLAGKEPRFGAANPEVMAVPFWDAMVRSRVSAYEARHRFGDTQSYDTPVWCFARFGRTLTALPDGRYVEIAGEHEDFYDPDFCIYNDVVVYDGAGGFALYGYPEEVFPPTDFHTATLAGAYIYLVGSLGYQGTRRAGQTPVYRLALESWRIEPLATHGEQPGWISRHTAAYDAKPNQIVVRGGKRITSDQDYVDNEAVYTLDLATLTWRQSGD</sequence>
<feature type="repeat" description="ANK" evidence="3">
    <location>
        <begin position="131"/>
        <end position="163"/>
    </location>
</feature>
<feature type="repeat" description="ANK" evidence="3">
    <location>
        <begin position="164"/>
        <end position="196"/>
    </location>
</feature>
<dbReference type="SMART" id="SM00248">
    <property type="entry name" value="ANK"/>
    <property type="match status" value="8"/>
</dbReference>
<dbReference type="SUPFAM" id="SSF50965">
    <property type="entry name" value="Galactose oxidase, central domain"/>
    <property type="match status" value="1"/>
</dbReference>
<dbReference type="AlphaFoldDB" id="A0A6J4HNT5"/>
<reference evidence="4" key="1">
    <citation type="submission" date="2020-02" db="EMBL/GenBank/DDBJ databases">
        <authorList>
            <person name="Meier V. D."/>
        </authorList>
    </citation>
    <scope>NUCLEOTIDE SEQUENCE</scope>
    <source>
        <strain evidence="4">AVDCRST_MAG26</strain>
    </source>
</reference>
<evidence type="ECO:0000256" key="1">
    <source>
        <dbReference type="ARBA" id="ARBA00022737"/>
    </source>
</evidence>
<dbReference type="Pfam" id="PF12796">
    <property type="entry name" value="Ank_2"/>
    <property type="match status" value="2"/>
</dbReference>
<name>A0A6J4HNT5_9CHLR</name>
<keyword evidence="2 3" id="KW-0040">ANK repeat</keyword>
<feature type="repeat" description="ANK" evidence="3">
    <location>
        <begin position="1"/>
        <end position="28"/>
    </location>
</feature>
<dbReference type="InterPro" id="IPR011043">
    <property type="entry name" value="Gal_Oxase/kelch_b-propeller"/>
</dbReference>
<keyword evidence="1" id="KW-0677">Repeat</keyword>